<gene>
    <name evidence="1" type="ORF">BU25DRAFT_398935</name>
</gene>
<dbReference type="Proteomes" id="UP000799754">
    <property type="component" value="Unassembled WGS sequence"/>
</dbReference>
<protein>
    <submittedName>
        <fullName evidence="1">Riboflavin kinase</fullName>
    </submittedName>
</protein>
<sequence length="262" mass="28327">MVRPTGPRDPIAGPNTPQPPFPLKLRGPVIKGFGRGSKELGIPTANIPLSGLSINGHSDLDSGIYYGFCTLDHSTIPSATTSSTVPSATDDNSVPSKSSSHAVQDLEYTASTPTTSRSLVYPTVLSIGYNPYYKNTTRSIEIHILANFEKDFYGAELSLVILGFIRPEYDYVSKDALVEDIREDIRVAQRSLAREAYQSCKEDAWLKGEGGEEVGQVTGQSDGKTNGRDSVEGDKDDERENVRLVPGDQGQKDEVAVSAMPS</sequence>
<dbReference type="EMBL" id="MU006730">
    <property type="protein sequence ID" value="KAF2624621.1"/>
    <property type="molecule type" value="Genomic_DNA"/>
</dbReference>
<name>A0ACB6RRE9_9PLEO</name>
<evidence type="ECO:0000313" key="1">
    <source>
        <dbReference type="EMBL" id="KAF2624621.1"/>
    </source>
</evidence>
<organism evidence="1 2">
    <name type="scientific">Macroventuria anomochaeta</name>
    <dbReference type="NCBI Taxonomy" id="301207"/>
    <lineage>
        <taxon>Eukaryota</taxon>
        <taxon>Fungi</taxon>
        <taxon>Dikarya</taxon>
        <taxon>Ascomycota</taxon>
        <taxon>Pezizomycotina</taxon>
        <taxon>Dothideomycetes</taxon>
        <taxon>Pleosporomycetidae</taxon>
        <taxon>Pleosporales</taxon>
        <taxon>Pleosporineae</taxon>
        <taxon>Didymellaceae</taxon>
        <taxon>Macroventuria</taxon>
    </lineage>
</organism>
<accession>A0ACB6RRE9</accession>
<comment type="caution">
    <text evidence="1">The sequence shown here is derived from an EMBL/GenBank/DDBJ whole genome shotgun (WGS) entry which is preliminary data.</text>
</comment>
<keyword evidence="2" id="KW-1185">Reference proteome</keyword>
<keyword evidence="1" id="KW-0418">Kinase</keyword>
<reference evidence="1" key="1">
    <citation type="journal article" date="2020" name="Stud. Mycol.">
        <title>101 Dothideomycetes genomes: a test case for predicting lifestyles and emergence of pathogens.</title>
        <authorList>
            <person name="Haridas S."/>
            <person name="Albert R."/>
            <person name="Binder M."/>
            <person name="Bloem J."/>
            <person name="Labutti K."/>
            <person name="Salamov A."/>
            <person name="Andreopoulos B."/>
            <person name="Baker S."/>
            <person name="Barry K."/>
            <person name="Bills G."/>
            <person name="Bluhm B."/>
            <person name="Cannon C."/>
            <person name="Castanera R."/>
            <person name="Culley D."/>
            <person name="Daum C."/>
            <person name="Ezra D."/>
            <person name="Gonzalez J."/>
            <person name="Henrissat B."/>
            <person name="Kuo A."/>
            <person name="Liang C."/>
            <person name="Lipzen A."/>
            <person name="Lutzoni F."/>
            <person name="Magnuson J."/>
            <person name="Mondo S."/>
            <person name="Nolan M."/>
            <person name="Ohm R."/>
            <person name="Pangilinan J."/>
            <person name="Park H.-J."/>
            <person name="Ramirez L."/>
            <person name="Alfaro M."/>
            <person name="Sun H."/>
            <person name="Tritt A."/>
            <person name="Yoshinaga Y."/>
            <person name="Zwiers L.-H."/>
            <person name="Turgeon B."/>
            <person name="Goodwin S."/>
            <person name="Spatafora J."/>
            <person name="Crous P."/>
            <person name="Grigoriev I."/>
        </authorList>
    </citation>
    <scope>NUCLEOTIDE SEQUENCE</scope>
    <source>
        <strain evidence="1">CBS 525.71</strain>
    </source>
</reference>
<proteinExistence type="predicted"/>
<evidence type="ECO:0000313" key="2">
    <source>
        <dbReference type="Proteomes" id="UP000799754"/>
    </source>
</evidence>
<keyword evidence="1" id="KW-0808">Transferase</keyword>